<keyword evidence="1" id="KW-0732">Signal</keyword>
<evidence type="ECO:0000256" key="1">
    <source>
        <dbReference type="SAM" id="SignalP"/>
    </source>
</evidence>
<dbReference type="AlphaFoldDB" id="A0A9N8ZKZ1"/>
<comment type="caution">
    <text evidence="2">The sequence shown here is derived from an EMBL/GenBank/DDBJ whole genome shotgun (WGS) entry which is preliminary data.</text>
</comment>
<name>A0A9N8ZKZ1_9GLOM</name>
<sequence>MSVNTIVVAFILPFILRLISPLCTHRLELELLGDEEALYKFYDEKRKIPNCAILYRMTLEYSRSRDIERWHCTQKDCVLSHPKKTMISRLFKITWKILPQNFKSIFEELYKKIGVQRTIPRNEVVFVFDKNMEKHYKKINNNIDIDNTSIISRGYSTDNYNNMTGIFFSENMKSLIKRDDENTSFEYFIVNDSITGLSSSTNYYNANSGINFANTSSIFLENTMPHTFFNSEKLYKFMEDNADNNIIDSNQLPYKDNSFMGNTMNDYGILLNKNRRQEIFGTDSTNNAKVSSENSGSLIKKDIASLNAEIDMESKTIDNYMEKNTNRFIEGDYDVMSDATFDNNCLFYFDFEEYF</sequence>
<dbReference type="Proteomes" id="UP000789831">
    <property type="component" value="Unassembled WGS sequence"/>
</dbReference>
<evidence type="ECO:0000313" key="2">
    <source>
        <dbReference type="EMBL" id="CAG8499332.1"/>
    </source>
</evidence>
<feature type="signal peptide" evidence="1">
    <location>
        <begin position="1"/>
        <end position="21"/>
    </location>
</feature>
<keyword evidence="3" id="KW-1185">Reference proteome</keyword>
<protein>
    <submittedName>
        <fullName evidence="2">13507_t:CDS:1</fullName>
    </submittedName>
</protein>
<proteinExistence type="predicted"/>
<reference evidence="2" key="1">
    <citation type="submission" date="2021-06" db="EMBL/GenBank/DDBJ databases">
        <authorList>
            <person name="Kallberg Y."/>
            <person name="Tangrot J."/>
            <person name="Rosling A."/>
        </authorList>
    </citation>
    <scope>NUCLEOTIDE SEQUENCE</scope>
    <source>
        <strain evidence="2">MT106</strain>
    </source>
</reference>
<dbReference type="EMBL" id="CAJVPL010000457">
    <property type="protein sequence ID" value="CAG8499332.1"/>
    <property type="molecule type" value="Genomic_DNA"/>
</dbReference>
<evidence type="ECO:0000313" key="3">
    <source>
        <dbReference type="Proteomes" id="UP000789831"/>
    </source>
</evidence>
<organism evidence="2 3">
    <name type="scientific">Ambispora gerdemannii</name>
    <dbReference type="NCBI Taxonomy" id="144530"/>
    <lineage>
        <taxon>Eukaryota</taxon>
        <taxon>Fungi</taxon>
        <taxon>Fungi incertae sedis</taxon>
        <taxon>Mucoromycota</taxon>
        <taxon>Glomeromycotina</taxon>
        <taxon>Glomeromycetes</taxon>
        <taxon>Archaeosporales</taxon>
        <taxon>Ambisporaceae</taxon>
        <taxon>Ambispora</taxon>
    </lineage>
</organism>
<gene>
    <name evidence="2" type="ORF">AGERDE_LOCUS4164</name>
</gene>
<feature type="chain" id="PRO_5040495836" evidence="1">
    <location>
        <begin position="22"/>
        <end position="355"/>
    </location>
</feature>
<accession>A0A9N8ZKZ1</accession>